<accession>A0ABQ0P0R4</accession>
<reference evidence="2" key="1">
    <citation type="submission" date="2013-04" db="EMBL/GenBank/DDBJ databases">
        <title>The genome sequencing project of 58 acetic acid bacteria.</title>
        <authorList>
            <person name="Okamoto-Kainuma A."/>
            <person name="Ishikawa M."/>
            <person name="Umino S."/>
            <person name="Koizumi Y."/>
            <person name="Shiwa Y."/>
            <person name="Yoshikawa H."/>
            <person name="Matsutani M."/>
            <person name="Matsushita K."/>
        </authorList>
    </citation>
    <scope>NUCLEOTIDE SEQUENCE</scope>
    <source>
        <strain evidence="2">DSM 15669</strain>
    </source>
</reference>
<dbReference type="Proteomes" id="UP001062901">
    <property type="component" value="Unassembled WGS sequence"/>
</dbReference>
<comment type="caution">
    <text evidence="2">The sequence shown here is derived from an EMBL/GenBank/DDBJ whole genome shotgun (WGS) entry which is preliminary data.</text>
</comment>
<feature type="region of interest" description="Disordered" evidence="1">
    <location>
        <begin position="109"/>
        <end position="166"/>
    </location>
</feature>
<name>A0ABQ0P0R4_9PROT</name>
<organism evidence="2 3">
    <name type="scientific">Saccharibacter floricola DSM 15669</name>
    <dbReference type="NCBI Taxonomy" id="1123227"/>
    <lineage>
        <taxon>Bacteria</taxon>
        <taxon>Pseudomonadati</taxon>
        <taxon>Pseudomonadota</taxon>
        <taxon>Alphaproteobacteria</taxon>
        <taxon>Acetobacterales</taxon>
        <taxon>Acetobacteraceae</taxon>
        <taxon>Saccharibacter</taxon>
    </lineage>
</organism>
<proteinExistence type="predicted"/>
<evidence type="ECO:0000313" key="3">
    <source>
        <dbReference type="Proteomes" id="UP001062901"/>
    </source>
</evidence>
<sequence>MAFVVSKAFHDVIFDISPPLLFDPHSTQPPRIDHGRTRQIIIRGTSMTVKHVVKNTDGKRRIAVRDHGEAAPDAIMLTEIADQDWEALKTLHASHPLLVNGVIRRVQKKRDGKSIGRELEGLRTHDRRLPNDRESASEEAQKRAEENRAPNTSDADTMAILEAMNR</sequence>
<protein>
    <submittedName>
        <fullName evidence="2">Uncharacterized protein</fullName>
    </submittedName>
</protein>
<gene>
    <name evidence="2" type="ORF">AA15669_1782</name>
</gene>
<evidence type="ECO:0000256" key="1">
    <source>
        <dbReference type="SAM" id="MobiDB-lite"/>
    </source>
</evidence>
<keyword evidence="3" id="KW-1185">Reference proteome</keyword>
<feature type="compositionally biased region" description="Basic and acidic residues" evidence="1">
    <location>
        <begin position="112"/>
        <end position="148"/>
    </location>
</feature>
<dbReference type="EMBL" id="BAQD01000095">
    <property type="protein sequence ID" value="GBQ08436.1"/>
    <property type="molecule type" value="Genomic_DNA"/>
</dbReference>
<evidence type="ECO:0000313" key="2">
    <source>
        <dbReference type="EMBL" id="GBQ08436.1"/>
    </source>
</evidence>